<dbReference type="CDD" id="cd02248">
    <property type="entry name" value="Peptidase_C1A"/>
    <property type="match status" value="1"/>
</dbReference>
<proteinExistence type="inferred from homology"/>
<dbReference type="FunFam" id="3.90.70.10:FF:000006">
    <property type="entry name" value="Cathepsin S"/>
    <property type="match status" value="1"/>
</dbReference>
<dbReference type="Pfam" id="PF00112">
    <property type="entry name" value="Peptidase_C1"/>
    <property type="match status" value="1"/>
</dbReference>
<evidence type="ECO:0000256" key="4">
    <source>
        <dbReference type="ARBA" id="ARBA00022807"/>
    </source>
</evidence>
<dbReference type="SUPFAM" id="SSF54001">
    <property type="entry name" value="Cysteine proteinases"/>
    <property type="match status" value="1"/>
</dbReference>
<dbReference type="GO" id="GO:0006508">
    <property type="term" value="P:proteolysis"/>
    <property type="evidence" value="ECO:0007669"/>
    <property type="project" value="UniProtKB-KW"/>
</dbReference>
<keyword evidence="5" id="KW-0732">Signal</keyword>
<evidence type="ECO:0000259" key="6">
    <source>
        <dbReference type="SMART" id="SM00645"/>
    </source>
</evidence>
<feature type="domain" description="Peptidase C1A papain C-terminal" evidence="6">
    <location>
        <begin position="107"/>
        <end position="316"/>
    </location>
</feature>
<protein>
    <submittedName>
        <fullName evidence="8">Uncharacterized protein</fullName>
    </submittedName>
</protein>
<dbReference type="PANTHER" id="PTHR12411">
    <property type="entry name" value="CYSTEINE PROTEASE FAMILY C1-RELATED"/>
    <property type="match status" value="1"/>
</dbReference>
<dbReference type="EMBL" id="JARKIK010000001">
    <property type="protein sequence ID" value="KAK8754236.1"/>
    <property type="molecule type" value="Genomic_DNA"/>
</dbReference>
<dbReference type="PROSITE" id="PS00640">
    <property type="entry name" value="THIOL_PROTEASE_ASN"/>
    <property type="match status" value="1"/>
</dbReference>
<dbReference type="InterPro" id="IPR038765">
    <property type="entry name" value="Papain-like_cys_pep_sf"/>
</dbReference>
<evidence type="ECO:0000313" key="9">
    <source>
        <dbReference type="Proteomes" id="UP001445076"/>
    </source>
</evidence>
<gene>
    <name evidence="8" type="ORF">OTU49_015088</name>
</gene>
<keyword evidence="3" id="KW-0378">Hydrolase</keyword>
<comment type="caution">
    <text evidence="8">The sequence shown here is derived from an EMBL/GenBank/DDBJ whole genome shotgun (WGS) entry which is preliminary data.</text>
</comment>
<evidence type="ECO:0000256" key="3">
    <source>
        <dbReference type="ARBA" id="ARBA00022801"/>
    </source>
</evidence>
<dbReference type="GO" id="GO:0008234">
    <property type="term" value="F:cysteine-type peptidase activity"/>
    <property type="evidence" value="ECO:0007669"/>
    <property type="project" value="UniProtKB-KW"/>
</dbReference>
<dbReference type="AlphaFoldDB" id="A0AAW0YRR9"/>
<feature type="chain" id="PRO_5043486182" evidence="5">
    <location>
        <begin position="17"/>
        <end position="317"/>
    </location>
</feature>
<dbReference type="SMART" id="SM00645">
    <property type="entry name" value="Pept_C1"/>
    <property type="match status" value="1"/>
</dbReference>
<dbReference type="InterPro" id="IPR025661">
    <property type="entry name" value="Pept_asp_AS"/>
</dbReference>
<dbReference type="Proteomes" id="UP001445076">
    <property type="component" value="Unassembled WGS sequence"/>
</dbReference>
<keyword evidence="9" id="KW-1185">Reference proteome</keyword>
<dbReference type="InterPro" id="IPR013128">
    <property type="entry name" value="Peptidase_C1A"/>
</dbReference>
<evidence type="ECO:0000256" key="5">
    <source>
        <dbReference type="SAM" id="SignalP"/>
    </source>
</evidence>
<accession>A0AAW0YRR9</accession>
<keyword evidence="4" id="KW-0788">Thiol protease</keyword>
<dbReference type="SMART" id="SM00848">
    <property type="entry name" value="Inhibitor_I29"/>
    <property type="match status" value="1"/>
</dbReference>
<dbReference type="Gene3D" id="3.90.70.10">
    <property type="entry name" value="Cysteine proteinases"/>
    <property type="match status" value="1"/>
</dbReference>
<reference evidence="8 9" key="1">
    <citation type="journal article" date="2024" name="BMC Genomics">
        <title>Genome assembly of redclaw crayfish (Cherax quadricarinatus) provides insights into its immune adaptation and hypoxia tolerance.</title>
        <authorList>
            <person name="Liu Z."/>
            <person name="Zheng J."/>
            <person name="Li H."/>
            <person name="Fang K."/>
            <person name="Wang S."/>
            <person name="He J."/>
            <person name="Zhou D."/>
            <person name="Weng S."/>
            <person name="Chi M."/>
            <person name="Gu Z."/>
            <person name="He J."/>
            <person name="Li F."/>
            <person name="Wang M."/>
        </authorList>
    </citation>
    <scope>NUCLEOTIDE SEQUENCE [LARGE SCALE GENOMIC DNA]</scope>
    <source>
        <strain evidence="8">ZL_2023a</strain>
    </source>
</reference>
<evidence type="ECO:0000256" key="1">
    <source>
        <dbReference type="ARBA" id="ARBA00008455"/>
    </source>
</evidence>
<sequence>MKVIALLVYSLALAAASPSSTSWELFKAQHGRHYLDVREERYRQCVFEKNQQFINDFNEKFERGEVTYSLKMNQFGDMTNEEFNAMKGSRRTPRYVLSMKEREDSPQAAEVDWREAGAVNPVIDQGQLGASWTFSATGALEGQHFTKTGNLLKLSEQQLLDCMDDYFGSVINAFIYVEVNGGINTADTYPNGPSDGTCRYDDTEIGATCNGYVLIESGSESALHTAIRDVGPISVGIDASQLSFQFYSSGVYYESACSSDLIDHDMLNVGYGTENGQDYWIVKNSWGTGWGESGYIRMARNRDNNCGIASDASYPIS</sequence>
<dbReference type="InterPro" id="IPR000668">
    <property type="entry name" value="Peptidase_C1A_C"/>
</dbReference>
<dbReference type="Pfam" id="PF08246">
    <property type="entry name" value="Inhibitor_I29"/>
    <property type="match status" value="1"/>
</dbReference>
<comment type="similarity">
    <text evidence="1">Belongs to the peptidase C1 family.</text>
</comment>
<feature type="domain" description="Cathepsin propeptide inhibitor" evidence="7">
    <location>
        <begin position="23"/>
        <end position="83"/>
    </location>
</feature>
<name>A0AAW0YRR9_CHEQU</name>
<dbReference type="InterPro" id="IPR013201">
    <property type="entry name" value="Prot_inhib_I29"/>
</dbReference>
<keyword evidence="2" id="KW-0645">Protease</keyword>
<evidence type="ECO:0000313" key="8">
    <source>
        <dbReference type="EMBL" id="KAK8754236.1"/>
    </source>
</evidence>
<dbReference type="InterPro" id="IPR039417">
    <property type="entry name" value="Peptidase_C1A_papain-like"/>
</dbReference>
<evidence type="ECO:0000256" key="2">
    <source>
        <dbReference type="ARBA" id="ARBA00022670"/>
    </source>
</evidence>
<organism evidence="8 9">
    <name type="scientific">Cherax quadricarinatus</name>
    <name type="common">Australian red claw crayfish</name>
    <dbReference type="NCBI Taxonomy" id="27406"/>
    <lineage>
        <taxon>Eukaryota</taxon>
        <taxon>Metazoa</taxon>
        <taxon>Ecdysozoa</taxon>
        <taxon>Arthropoda</taxon>
        <taxon>Crustacea</taxon>
        <taxon>Multicrustacea</taxon>
        <taxon>Malacostraca</taxon>
        <taxon>Eumalacostraca</taxon>
        <taxon>Eucarida</taxon>
        <taxon>Decapoda</taxon>
        <taxon>Pleocyemata</taxon>
        <taxon>Astacidea</taxon>
        <taxon>Parastacoidea</taxon>
        <taxon>Parastacidae</taxon>
        <taxon>Cherax</taxon>
    </lineage>
</organism>
<dbReference type="PRINTS" id="PR00705">
    <property type="entry name" value="PAPAIN"/>
</dbReference>
<feature type="signal peptide" evidence="5">
    <location>
        <begin position="1"/>
        <end position="16"/>
    </location>
</feature>
<evidence type="ECO:0000259" key="7">
    <source>
        <dbReference type="SMART" id="SM00848"/>
    </source>
</evidence>